<feature type="domain" description="IPT/TIG" evidence="1">
    <location>
        <begin position="3197"/>
        <end position="3278"/>
    </location>
</feature>
<accession>A0ABY7PXV2</accession>
<keyword evidence="3" id="KW-1185">Reference proteome</keyword>
<dbReference type="PANTHER" id="PTHR47197:SF3">
    <property type="entry name" value="DIHYDRO-HEME D1 DEHYDROGENASE"/>
    <property type="match status" value="1"/>
</dbReference>
<dbReference type="InterPro" id="IPR011048">
    <property type="entry name" value="Haem_d1_sf"/>
</dbReference>
<protein>
    <submittedName>
        <fullName evidence="2">Ig-like domain repeat protein</fullName>
    </submittedName>
</protein>
<dbReference type="Gene3D" id="2.60.40.10">
    <property type="entry name" value="Immunoglobulins"/>
    <property type="match status" value="30"/>
</dbReference>
<dbReference type="InterPro" id="IPR014756">
    <property type="entry name" value="Ig_E-set"/>
</dbReference>
<evidence type="ECO:0000313" key="2">
    <source>
        <dbReference type="EMBL" id="WBP85190.1"/>
    </source>
</evidence>
<dbReference type="InterPro" id="IPR011964">
    <property type="entry name" value="YVTN_b-propeller_repeat"/>
</dbReference>
<name>A0ABY7PXV2_9ACTN</name>
<dbReference type="InterPro" id="IPR015943">
    <property type="entry name" value="WD40/YVTN_repeat-like_dom_sf"/>
</dbReference>
<dbReference type="PANTHER" id="PTHR47197">
    <property type="entry name" value="PROTEIN NIRF"/>
    <property type="match status" value="1"/>
</dbReference>
<organism evidence="2 3">
    <name type="scientific">Kitasatospora cathayae</name>
    <dbReference type="NCBI Taxonomy" id="3004092"/>
    <lineage>
        <taxon>Bacteria</taxon>
        <taxon>Bacillati</taxon>
        <taxon>Actinomycetota</taxon>
        <taxon>Actinomycetes</taxon>
        <taxon>Kitasatosporales</taxon>
        <taxon>Streptomycetaceae</taxon>
        <taxon>Kitasatospora</taxon>
    </lineage>
</organism>
<dbReference type="SMART" id="SM00429">
    <property type="entry name" value="IPT"/>
    <property type="match status" value="1"/>
</dbReference>
<evidence type="ECO:0000259" key="1">
    <source>
        <dbReference type="SMART" id="SM00429"/>
    </source>
</evidence>
<dbReference type="EMBL" id="CP115450">
    <property type="protein sequence ID" value="WBP85190.1"/>
    <property type="molecule type" value="Genomic_DNA"/>
</dbReference>
<dbReference type="NCBIfam" id="TIGR02276">
    <property type="entry name" value="beta_rpt_yvtn"/>
    <property type="match status" value="6"/>
</dbReference>
<dbReference type="SUPFAM" id="SSF51004">
    <property type="entry name" value="C-terminal (heme d1) domain of cytochrome cd1-nitrite reductase"/>
    <property type="match status" value="1"/>
</dbReference>
<dbReference type="InterPro" id="IPR051200">
    <property type="entry name" value="Host-pathogen_enzymatic-act"/>
</dbReference>
<sequence>MAKSFQSTWRQLLGLGRLKQSAAVVTPPDPTVAVGSFPTGVAITPDGLHAYVTNEGDNTVSVIATATNTVTATIPVGSGPFDVAITPDGLHAYVTNEGGNSVSVIATATNTTVATIPVGSGPFGVAVAPGGLHAYVTNSGDNTVSVIATVTNTVTATVAVGTVPFGVAITPDGLHAYVTNEGGNSVSVIDTATNTVTATVAVGAAPTGVAVSPDGLHAYVTNNGDNTVSVIATATNTVTATITVGAAPTGVAVSPDGLHAYVTNNGDNTVSVIATATNTTVATIPVGTGPFDVAITPDGLHEYVTNNSANTVSVTDTVPFTTATALASAPDPSVFGQAKVLTATVTSVDGIPTGTVSFFDGVTLLGTATLVAGVATFTTSTLSVGSHALTAVYGGDTAFSGSTSPVDTQTVNAADTTTVLISAPDPSVFGEPKVLTATVTSVAGVPTGTVSFFDGVTLLGTATLVAGVATFTASALGVGSHALTAVYGGDTSFSGSTSPVDTQTVNAADTTTVLISVPDPSVFGEPKVLTATVTSVAGVPTGTVSFFDGVTLLGTGTLVAGVATFTTSALGVGSHALTAVYGGDTSFSGSTSPVDTQTVNAADTTTVLTSVPDPSVFGEPKVLTATVTSVAGVPTGTVSFFDGVTLLGTATLVAGVATFTASALGVGSHALTAVYGGDTSFSGSTSPVDTQTVNAADTTTVLISVPDPSVFGEPKVLTATVTSVAGVPTGTVSFFDGVTLLGTGTLVAGVATFTTSALGVGSHALTAVYGGDTSFSGSTSPVDTQTVNAADTTTVLTSVPDPSVFGEPKVLTATVTSVAGVPTGTVSFFDGATLLGTGTLVAGVATFTTSALGVGSHALTAVYSGDTAFSGSTSPVDTQTVNAADTTTVLISAPDPSVFGEPKVLTATVTSVAGVPTGTVSFFDGATLLGTGTLVAGVATFTTSALGVGSHALTAVYGGDTSFSGSTSPVDAQTVNAADTSTVLTSVPDPSVFGEPKVLTATVTSVAGVPTGTVSFFDGVTLLGTGTLVAGVATFTTSALGVGSHALTAVYGGDTSFSGSTSPVDTQTVNAADTTTALTSAPDPSVFGQAKVLTATVTVVAPGVGVPTGTVSFFDGATLLGTGTLDPSGVATFTTSGLSVGSHALTAVYGGDTDFNGSTSPVDTQTVNAADTTTALTSAPDPSVFGEPKVLTATVTSGAGIPTGTVSFFDGATLLGTATLVAGVATFTTSALSVGSHALTAVYGGDTSFNGSTSPVDTQTVNAADTTTVLTSAPDPSVFGQAKVLTAAVTVVAPGVGVPTGTVSFFDGVTLLGTGTLVAGVATFTTSALSVGSHALTAVYGGDTSFNGSTSPVDAQTVNAADITTVLTSVPDPSVFGEAKVLTATVTVVAPGVGVPTGTVSFFDGATLLGTGTLVAGVATFTASTLSVGSHALTAVYSGDTAFSGSTSPVDTQTVNAADTTTVLTSAPDPSVFGQAKVLTATVTAVAPGVGTPTGTVSFFDGVTLLGTGTLVAGVATFTASTLSVGSHALTAVYSGDTAFSGSTSPVDAQTVNAADTTTVLTSVPDPSVFGEAKVLTATVTVVAPGVGVPTGTVSFFDGVTLLGTGTLVAGVATFTASTLSVGSHALTAVYSGDTAFSGSTSPVDTQTVNAADTTTVLTSAPDPSVFGQAKVLTATVTAVAPGVGTPTGTVSFFDGVTLLGTGTLVAGVATFTASTLSVGSHALTAVYGGDTAFSGSTSPVDTQTVNAADTTTVLISVPDPSVFGEPKVLTATVTSVAGVPTGTVSFFDGVTLLGTGTLVAGVATFTASTLSVGSHALTAVYGGDTAFSGSTSPVDAQTVNAADTTTVLTSVPDPSVFGEPKVLTATVTSGAGIPTGTVSFFDGATLLGTGTLVAGVATFTTSALGVGSHALTAVYSGDTSFNGSTSPVDTQTVNTANTTTALTSAPDPSVFGEPKVLTATVTAVAPGVGVPTGTVSFFDGATLLGTATLVAGVATFTTSALGVGSHALTAVYGGDTAFSGSTSPVDAQTVNAADTTTVLTSVPDPSVFGEAKVLTATVTSGAGIPTGTVSFFDGATLLGTATLVAGVATFTTSALGVGSHALTAVYSGDTSFNGSTSPVDTQTVNAADTTTALTSAPDPSVLGEPKVLTATVTAVAPGVGIPTGTVSFFDGATLLGTATLVAGVATFTTSALSVGSHALTAVYGGDTDFSGSTSPVDAQTVTPAGTVTVLTSVPDPSVFGEPKVLTATVTAVAPGVGVPTGTVSFFDGATLLGTATLVAGVATFTTSALSVGSHALTAVYGGDTDFSGSTSPVDAQTVTPAGTVTVLTSVPDPSVFGEPKVLTATVTAVAPGVGVPTGTVSFFDGATLLGTATLAGGVATFTTSGLGVGSHALTAVYGGDTDFSGSTSPVDTQTVTPAGTVTVLTSVPDPSVFGEPKVLTATVTAVAPGVGVPTGTVSFFDGATLLGTATLAGGVATFTTSGLGVGSHALTAVYGGDTDFSGSTSPVDAQTVNAADTTTVLTSAPDPSVFGQAKVLTATVTAVAPGAGTPTGTVSFFDGATLLGTATLVAGVATFTTSTLGVGSHALTAVYGGDTDFSGSTSPVDTQTVTPAGTVTVLTSVPDPSVFGQAKVLTATVTAVAPGVGVPTGTVSFFDGATLLGTATLAGGVATFTTSALGVGSHALTAVYGGDTDFNGSTSPVDIQTVTPAGTVTVLTSAPDPSVFGQPKVLTATVTVVAPGVGVPTGTVSFFDGATLLGTGTLVAGVATFTTSGLSVGSHALTAVYSGSVGFNGSTSPVDTQTVAKANTTTALTSVPDPSVFGQAKVLTATVTAVAPGVGVPTGTVSFFDGATLLGTATLAAGVATFTTSALGVGSHALTAVYSGSVGFNGSTSPVDTQTVAKANTTTALTSAPDPSVFGQAKVLTATVTAVAPGAGTPTGTVSFFDGATLLGTATLVAGVATFTTSALGVGSHALTAVYSGSARFNGSTSPVDTQTVAKANTTTALTSVPDPSVFGQPKVLTATITAVAPGAGTPTGTVSFFDGATLLGTATLVAGVATFTTSGLGVGSHALTAVYSGSARFNGSTSPVDTQTVAKANTTTALTSAPDPSVFGQPKVLTATITAVAPGAGTPTGTVSFFDGATLLGTATLVAGVATFTTSGLGVGSHALTAVYSGSARFNGSTSPVDTQTVTSPALPILKLVVPPFGPAGGGNDVILIGSNLNGITGVTFGGVPAVIVWQYSGAIVAVVAPPHAPGTVPVVVHTSSGPSNPMSYTYF</sequence>
<dbReference type="InterPro" id="IPR013783">
    <property type="entry name" value="Ig-like_fold"/>
</dbReference>
<dbReference type="Proteomes" id="UP001212821">
    <property type="component" value="Chromosome"/>
</dbReference>
<dbReference type="Pfam" id="PF16640">
    <property type="entry name" value="Big_3_5"/>
    <property type="match status" value="30"/>
</dbReference>
<dbReference type="SUPFAM" id="SSF81296">
    <property type="entry name" value="E set domains"/>
    <property type="match status" value="1"/>
</dbReference>
<gene>
    <name evidence="2" type="ORF">O1G21_04520</name>
</gene>
<proteinExistence type="predicted"/>
<dbReference type="InterPro" id="IPR032109">
    <property type="entry name" value="Big_3_5"/>
</dbReference>
<dbReference type="InterPro" id="IPR002909">
    <property type="entry name" value="IPT_dom"/>
</dbReference>
<reference evidence="3" key="1">
    <citation type="submission" date="2022-12" db="EMBL/GenBank/DDBJ databases">
        <authorList>
            <person name="Mo P."/>
        </authorList>
    </citation>
    <scope>NUCLEOTIDE SEQUENCE [LARGE SCALE GENOMIC DNA]</scope>
    <source>
        <strain evidence="3">HUAS 3-15</strain>
    </source>
</reference>
<dbReference type="Gene3D" id="2.130.10.10">
    <property type="entry name" value="YVTN repeat-like/Quinoprotein amine dehydrogenase"/>
    <property type="match status" value="2"/>
</dbReference>
<dbReference type="RefSeq" id="WP_270140973.1">
    <property type="nucleotide sequence ID" value="NZ_CP115450.1"/>
</dbReference>
<evidence type="ECO:0000313" key="3">
    <source>
        <dbReference type="Proteomes" id="UP001212821"/>
    </source>
</evidence>